<evidence type="ECO:0000313" key="3">
    <source>
        <dbReference type="Proteomes" id="UP000249293"/>
    </source>
</evidence>
<dbReference type="GO" id="GO:0016020">
    <property type="term" value="C:membrane"/>
    <property type="evidence" value="ECO:0007669"/>
    <property type="project" value="TreeGrafter"/>
</dbReference>
<keyword evidence="3" id="KW-1185">Reference proteome</keyword>
<dbReference type="Proteomes" id="UP000249293">
    <property type="component" value="Chromosome 1"/>
</dbReference>
<dbReference type="AlphaFoldDB" id="A0A2U9QYP3"/>
<dbReference type="RefSeq" id="XP_029319629.1">
    <property type="nucleotide sequence ID" value="XM_029463769.1"/>
</dbReference>
<dbReference type="GeneID" id="40381862"/>
<evidence type="ECO:0000313" key="2">
    <source>
        <dbReference type="EMBL" id="AWU74152.1"/>
    </source>
</evidence>
<dbReference type="EMBL" id="CP028773">
    <property type="protein sequence ID" value="AWU74152.1"/>
    <property type="molecule type" value="Genomic_DNA"/>
</dbReference>
<sequence length="255" mass="28858">MIQLLNDGEDNGKCELLGPFGLFVQALMAVLTMGSLVWKRYHERPHRRPWRIWMYDVSKQVIGASFVHITNLFLSIISKIRLHVFTVKGNPKRICDNPCDYYFLNLLFDTTIGIPILYFFIVGITGVLKGMHIHGLNSGEYGDPPLLSNYAKQLVVYLVSLGLTKLSVYVLMLSFPILVRVAIWMLSRLDPYPNVQVGFVLLVFPLIMNVFQCYVVDNLIQSPVYHSSNKDTLLGDVEEGLPEHYGSAGSNDCVE</sequence>
<name>A0A2U9QYP3_PICKU</name>
<evidence type="ECO:0008006" key="4">
    <source>
        <dbReference type="Google" id="ProtNLM"/>
    </source>
</evidence>
<accession>A0A2U9QYP3</accession>
<keyword evidence="1" id="KW-0812">Transmembrane</keyword>
<organism evidence="2 3">
    <name type="scientific">Pichia kudriavzevii</name>
    <name type="common">Yeast</name>
    <name type="synonym">Issatchenkia orientalis</name>
    <dbReference type="NCBI Taxonomy" id="4909"/>
    <lineage>
        <taxon>Eukaryota</taxon>
        <taxon>Fungi</taxon>
        <taxon>Dikarya</taxon>
        <taxon>Ascomycota</taxon>
        <taxon>Saccharomycotina</taxon>
        <taxon>Pichiomycetes</taxon>
        <taxon>Pichiales</taxon>
        <taxon>Pichiaceae</taxon>
        <taxon>Pichia</taxon>
    </lineage>
</organism>
<keyword evidence="1" id="KW-0472">Membrane</keyword>
<feature type="transmembrane region" description="Helical" evidence="1">
    <location>
        <begin position="199"/>
        <end position="220"/>
    </location>
</feature>
<feature type="transmembrane region" description="Helical" evidence="1">
    <location>
        <begin position="154"/>
        <end position="179"/>
    </location>
</feature>
<dbReference type="OrthoDB" id="431202at2759"/>
<dbReference type="PANTHER" id="PTHR31735:SF1">
    <property type="entry name" value="VACUOLAR MEMBRANE PROTEIN YPL162C"/>
    <property type="match status" value="1"/>
</dbReference>
<dbReference type="Pfam" id="PF12400">
    <property type="entry name" value="STIMATE"/>
    <property type="match status" value="1"/>
</dbReference>
<dbReference type="VEuPathDB" id="FungiDB:C5L36_0A07520"/>
<keyword evidence="1" id="KW-1133">Transmembrane helix</keyword>
<dbReference type="InterPro" id="IPR022127">
    <property type="entry name" value="STIMATE/YPL162C"/>
</dbReference>
<dbReference type="STRING" id="4909.A0A2U9QYP3"/>
<dbReference type="KEGG" id="pkz:C5L36_0A07520"/>
<gene>
    <name evidence="2" type="ORF">C5L36_0A07520</name>
</gene>
<evidence type="ECO:0000256" key="1">
    <source>
        <dbReference type="SAM" id="Phobius"/>
    </source>
</evidence>
<feature type="transmembrane region" description="Helical" evidence="1">
    <location>
        <begin position="102"/>
        <end position="128"/>
    </location>
</feature>
<protein>
    <recommendedName>
        <fullName evidence="4">Vacuolar membrane protein</fullName>
    </recommendedName>
</protein>
<dbReference type="PANTHER" id="PTHR31735">
    <property type="entry name" value="VACUOLAR MEMBRANE PROTEIN YPL162C"/>
    <property type="match status" value="1"/>
</dbReference>
<reference evidence="2 3" key="1">
    <citation type="submission" date="2018-06" db="EMBL/GenBank/DDBJ databases">
        <title>Population genomics shows no distinction between pathogenic Candida krusei and environmental Pichia kudriavzevii: One species, four names.</title>
        <authorList>
            <person name="Douglass A.P."/>
            <person name="Offei B."/>
            <person name="Braun-Galleani S."/>
            <person name="Coughlan A.Y."/>
            <person name="Martos A."/>
            <person name="Ortiz-Merino R.A."/>
            <person name="Byrne K.P."/>
            <person name="Wolfe K.H."/>
        </authorList>
    </citation>
    <scope>NUCLEOTIDE SEQUENCE [LARGE SCALE GENOMIC DNA]</scope>
    <source>
        <strain evidence="2 3">CBS573</strain>
    </source>
</reference>
<proteinExistence type="predicted"/>
<feature type="transmembrane region" description="Helical" evidence="1">
    <location>
        <begin position="61"/>
        <end position="82"/>
    </location>
</feature>
<feature type="transmembrane region" description="Helical" evidence="1">
    <location>
        <begin position="20"/>
        <end position="41"/>
    </location>
</feature>